<reference evidence="1 2" key="1">
    <citation type="journal article" date="2018" name="Sci. Rep.">
        <title>Genomic signatures of local adaptation to the degree of environmental predictability in rotifers.</title>
        <authorList>
            <person name="Franch-Gras L."/>
            <person name="Hahn C."/>
            <person name="Garcia-Roger E.M."/>
            <person name="Carmona M.J."/>
            <person name="Serra M."/>
            <person name="Gomez A."/>
        </authorList>
    </citation>
    <scope>NUCLEOTIDE SEQUENCE [LARGE SCALE GENOMIC DNA]</scope>
    <source>
        <strain evidence="1">HYR1</strain>
    </source>
</reference>
<dbReference type="AlphaFoldDB" id="A0A3M7QMS3"/>
<proteinExistence type="predicted"/>
<comment type="caution">
    <text evidence="1">The sequence shown here is derived from an EMBL/GenBank/DDBJ whole genome shotgun (WGS) entry which is preliminary data.</text>
</comment>
<protein>
    <submittedName>
        <fullName evidence="1">Uncharacterized protein</fullName>
    </submittedName>
</protein>
<dbReference type="OrthoDB" id="10573497at2759"/>
<evidence type="ECO:0000313" key="1">
    <source>
        <dbReference type="EMBL" id="RNA12579.1"/>
    </source>
</evidence>
<sequence length="298" mass="32721">MSVQVDGHVWVTLADRVNQHVGGLGLQETGHNVGACFDQLVGHVNIVVQVVFGASGVADIACVRNGRLYNAAGVVDRVHAHNQIGHIVQRVKYSEHVHAVLHGQLAELVDHIVRIVCVADGIGASEQHLEWYIGNQFSQLSQSFPRTLVQKSERHVECGAAPALQAVQIGKVIGNKRSYLLHRLVRVSECGVHEHQLVCRVCVVANGFGKGLGAISQVDISPSSGHFVGDLGHRRHDFGRLQIGAQLRQRAIDHHVRQIVEQLLGSVLGRLEVKQVRILIYERGVHRALQKLLVLQHI</sequence>
<accession>A0A3M7QMS3</accession>
<evidence type="ECO:0000313" key="2">
    <source>
        <dbReference type="Proteomes" id="UP000276133"/>
    </source>
</evidence>
<dbReference type="Proteomes" id="UP000276133">
    <property type="component" value="Unassembled WGS sequence"/>
</dbReference>
<keyword evidence="2" id="KW-1185">Reference proteome</keyword>
<name>A0A3M7QMS3_BRAPC</name>
<dbReference type="EMBL" id="REGN01005653">
    <property type="protein sequence ID" value="RNA12579.1"/>
    <property type="molecule type" value="Genomic_DNA"/>
</dbReference>
<gene>
    <name evidence="1" type="ORF">BpHYR1_009063</name>
</gene>
<organism evidence="1 2">
    <name type="scientific">Brachionus plicatilis</name>
    <name type="common">Marine rotifer</name>
    <name type="synonym">Brachionus muelleri</name>
    <dbReference type="NCBI Taxonomy" id="10195"/>
    <lineage>
        <taxon>Eukaryota</taxon>
        <taxon>Metazoa</taxon>
        <taxon>Spiralia</taxon>
        <taxon>Gnathifera</taxon>
        <taxon>Rotifera</taxon>
        <taxon>Eurotatoria</taxon>
        <taxon>Monogononta</taxon>
        <taxon>Pseudotrocha</taxon>
        <taxon>Ploima</taxon>
        <taxon>Brachionidae</taxon>
        <taxon>Brachionus</taxon>
    </lineage>
</organism>